<dbReference type="EMBL" id="PKLK01000037">
    <property type="protein sequence ID" value="RZE30765.1"/>
    <property type="molecule type" value="Genomic_DNA"/>
</dbReference>
<evidence type="ECO:0000313" key="2">
    <source>
        <dbReference type="Proteomes" id="UP000292095"/>
    </source>
</evidence>
<name>A0AB37X494_9ACTN</name>
<protein>
    <submittedName>
        <fullName evidence="1">Uncharacterized protein</fullName>
    </submittedName>
</protein>
<evidence type="ECO:0000313" key="1">
    <source>
        <dbReference type="EMBL" id="RZE30765.1"/>
    </source>
</evidence>
<proteinExistence type="predicted"/>
<comment type="caution">
    <text evidence="1">The sequence shown here is derived from an EMBL/GenBank/DDBJ whole genome shotgun (WGS) entry which is preliminary data.</text>
</comment>
<gene>
    <name evidence="1" type="ORF">C0Q91_30960</name>
</gene>
<sequence length="101" mass="10777">MAVQTRTDTFAALRDCFATDLAALIGDQAQHDATPNAFIDLVEEVRDGLASSSIGAWQDASEDLDRAVGYLNDALTGVDGDQRSLLAQARLHLRDGIETAS</sequence>
<dbReference type="AlphaFoldDB" id="A0AB37X494"/>
<organism evidence="1 2">
    <name type="scientific">Streptomyces albidoflavus</name>
    <dbReference type="NCBI Taxonomy" id="1886"/>
    <lineage>
        <taxon>Bacteria</taxon>
        <taxon>Bacillati</taxon>
        <taxon>Actinomycetota</taxon>
        <taxon>Actinomycetes</taxon>
        <taxon>Kitasatosporales</taxon>
        <taxon>Streptomycetaceae</taxon>
        <taxon>Streptomyces</taxon>
        <taxon>Streptomyces albidoflavus group</taxon>
    </lineage>
</organism>
<accession>A0AB37X494</accession>
<reference evidence="1 2" key="1">
    <citation type="submission" date="2017-12" db="EMBL/GenBank/DDBJ databases">
        <title>Population genomics insights into the ecological differentiation and adaptive evolution in streptomycetes.</title>
        <authorList>
            <person name="Li Y."/>
            <person name="Huang Y."/>
        </authorList>
    </citation>
    <scope>NUCLEOTIDE SEQUENCE [LARGE SCALE GENOMIC DNA]</scope>
    <source>
        <strain evidence="1 2">FXJ.2339</strain>
    </source>
</reference>
<dbReference type="Proteomes" id="UP000292095">
    <property type="component" value="Unassembled WGS sequence"/>
</dbReference>
<dbReference type="RefSeq" id="WP_129807727.1">
    <property type="nucleotide sequence ID" value="NZ_JAPEQJ010000002.1"/>
</dbReference>